<name>A0ABQ1UCK6_9GAMM</name>
<accession>A0ABQ1UCK6</accession>
<protein>
    <submittedName>
        <fullName evidence="1">Uncharacterized protein</fullName>
    </submittedName>
</protein>
<comment type="caution">
    <text evidence="1">The sequence shown here is derived from an EMBL/GenBank/DDBJ whole genome shotgun (WGS) entry which is preliminary data.</text>
</comment>
<gene>
    <name evidence="1" type="ORF">GCM10008027_45760</name>
</gene>
<dbReference type="Proteomes" id="UP000638462">
    <property type="component" value="Unassembled WGS sequence"/>
</dbReference>
<evidence type="ECO:0000313" key="1">
    <source>
        <dbReference type="EMBL" id="GGF15876.1"/>
    </source>
</evidence>
<organism evidence="1 2">
    <name type="scientific">Pseudoalteromonas gelatinilytica</name>
    <dbReference type="NCBI Taxonomy" id="1703256"/>
    <lineage>
        <taxon>Bacteria</taxon>
        <taxon>Pseudomonadati</taxon>
        <taxon>Pseudomonadota</taxon>
        <taxon>Gammaproteobacteria</taxon>
        <taxon>Alteromonadales</taxon>
        <taxon>Pseudoalteromonadaceae</taxon>
        <taxon>Pseudoalteromonas</taxon>
    </lineage>
</organism>
<dbReference type="EMBL" id="BMIT01000065">
    <property type="protein sequence ID" value="GGF15876.1"/>
    <property type="molecule type" value="Genomic_DNA"/>
</dbReference>
<proteinExistence type="predicted"/>
<evidence type="ECO:0000313" key="2">
    <source>
        <dbReference type="Proteomes" id="UP000638462"/>
    </source>
</evidence>
<keyword evidence="2" id="KW-1185">Reference proteome</keyword>
<sequence>MCWTIQKMSEDAKVIQDDFMTHYKLYKYVHVPLPNLTQLDTV</sequence>
<reference evidence="2" key="1">
    <citation type="journal article" date="2019" name="Int. J. Syst. Evol. Microbiol.">
        <title>The Global Catalogue of Microorganisms (GCM) 10K type strain sequencing project: providing services to taxonomists for standard genome sequencing and annotation.</title>
        <authorList>
            <consortium name="The Broad Institute Genomics Platform"/>
            <consortium name="The Broad Institute Genome Sequencing Center for Infectious Disease"/>
            <person name="Wu L."/>
            <person name="Ma J."/>
        </authorList>
    </citation>
    <scope>NUCLEOTIDE SEQUENCE [LARGE SCALE GENOMIC DNA]</scope>
    <source>
        <strain evidence="2">CGMCC 1.15394</strain>
    </source>
</reference>